<reference evidence="2" key="1">
    <citation type="journal article" date="2019" name="Int. J. Syst. Evol. Microbiol.">
        <title>The Global Catalogue of Microorganisms (GCM) 10K type strain sequencing project: providing services to taxonomists for standard genome sequencing and annotation.</title>
        <authorList>
            <consortium name="The Broad Institute Genomics Platform"/>
            <consortium name="The Broad Institute Genome Sequencing Center for Infectious Disease"/>
            <person name="Wu L."/>
            <person name="Ma J."/>
        </authorList>
    </citation>
    <scope>NUCLEOTIDE SEQUENCE [LARGE SCALE GENOMIC DNA]</scope>
    <source>
        <strain evidence="2">JCM 17924</strain>
    </source>
</reference>
<dbReference type="EMBL" id="BAABHA010000015">
    <property type="protein sequence ID" value="GAA4393566.1"/>
    <property type="molecule type" value="Genomic_DNA"/>
</dbReference>
<sequence>MLRLNALAESLYGLVGWRLPAGDACLPELTTELTESRSGLYVTDLNELCALDVVAQLVPRGELLNAWLERITKDTLSKFAVRLAAEQSLTGPVLLKPTALLNGPGQAAHTVNPLGRFVGFRLDLRDRDGVTMLLQRLSLQLDSVTTEPLNLYLYRSDEPDPVRILPVQNTRANFPTWVTVEGEPLDVDFAAQAGVTAYLGYYEDDLGTARAIRKDFTGGTCGCTDDPYQSFKDHLWPRAISVPASALEADRTLFDTAAVVTEGSTFGLNVELTSYCDIVTALQSDENQRRVAEAVQLALGIRVLTAIVASPSLTQLTQRADVQADAYALLMNYQARLYGGKEQGTDNYHPSLLKNLTLDLSGLDVLCQAPKRDRVSVGYLTK</sequence>
<gene>
    <name evidence="1" type="ORF">GCM10023186_45240</name>
</gene>
<evidence type="ECO:0000313" key="1">
    <source>
        <dbReference type="EMBL" id="GAA4393566.1"/>
    </source>
</evidence>
<evidence type="ECO:0000313" key="2">
    <source>
        <dbReference type="Proteomes" id="UP001500454"/>
    </source>
</evidence>
<comment type="caution">
    <text evidence="1">The sequence shown here is derived from an EMBL/GenBank/DDBJ whole genome shotgun (WGS) entry which is preliminary data.</text>
</comment>
<proteinExistence type="predicted"/>
<keyword evidence="2" id="KW-1185">Reference proteome</keyword>
<dbReference type="RefSeq" id="WP_345228014.1">
    <property type="nucleotide sequence ID" value="NZ_BAABHA010000015.1"/>
</dbReference>
<protein>
    <submittedName>
        <fullName evidence="1">Uncharacterized protein</fullName>
    </submittedName>
</protein>
<accession>A0ABP8JNC3</accession>
<name>A0ABP8JNC3_9BACT</name>
<organism evidence="1 2">
    <name type="scientific">Hymenobacter koreensis</name>
    <dbReference type="NCBI Taxonomy" id="1084523"/>
    <lineage>
        <taxon>Bacteria</taxon>
        <taxon>Pseudomonadati</taxon>
        <taxon>Bacteroidota</taxon>
        <taxon>Cytophagia</taxon>
        <taxon>Cytophagales</taxon>
        <taxon>Hymenobacteraceae</taxon>
        <taxon>Hymenobacter</taxon>
    </lineage>
</organism>
<dbReference type="Proteomes" id="UP001500454">
    <property type="component" value="Unassembled WGS sequence"/>
</dbReference>